<sequence>MAILVALLMASVALPLLMEAGEEQGEKGVMDGGSVLLLYQHLLHESFAPTLFLVWAETSSS</sequence>
<dbReference type="EMBL" id="KD099541">
    <property type="protein sequence ID" value="EMS61188.1"/>
    <property type="molecule type" value="Genomic_DNA"/>
</dbReference>
<accession>M7ZD95</accession>
<gene>
    <name evidence="1" type="ORF">TRIUR3_34409</name>
</gene>
<reference evidence="1" key="1">
    <citation type="journal article" date="2013" name="Nature">
        <title>Draft genome of the wheat A-genome progenitor Triticum urartu.</title>
        <authorList>
            <person name="Ling H.Q."/>
            <person name="Zhao S."/>
            <person name="Liu D."/>
            <person name="Wang J."/>
            <person name="Sun H."/>
            <person name="Zhang C."/>
            <person name="Fan H."/>
            <person name="Li D."/>
            <person name="Dong L."/>
            <person name="Tao Y."/>
            <person name="Gao C."/>
            <person name="Wu H."/>
            <person name="Li Y."/>
            <person name="Cui Y."/>
            <person name="Guo X."/>
            <person name="Zheng S."/>
            <person name="Wang B."/>
            <person name="Yu K."/>
            <person name="Liang Q."/>
            <person name="Yang W."/>
            <person name="Lou X."/>
            <person name="Chen J."/>
            <person name="Feng M."/>
            <person name="Jian J."/>
            <person name="Zhang X."/>
            <person name="Luo G."/>
            <person name="Jiang Y."/>
            <person name="Liu J."/>
            <person name="Wang Z."/>
            <person name="Sha Y."/>
            <person name="Zhang B."/>
            <person name="Wu H."/>
            <person name="Tang D."/>
            <person name="Shen Q."/>
            <person name="Xue P."/>
            <person name="Zou S."/>
            <person name="Wang X."/>
            <person name="Liu X."/>
            <person name="Wang F."/>
            <person name="Yang Y."/>
            <person name="An X."/>
            <person name="Dong Z."/>
            <person name="Zhang K."/>
            <person name="Zhang X."/>
            <person name="Luo M.C."/>
            <person name="Dvorak J."/>
            <person name="Tong Y."/>
            <person name="Wang J."/>
            <person name="Yang H."/>
            <person name="Li Z."/>
            <person name="Wang D."/>
            <person name="Zhang A."/>
            <person name="Wang J."/>
        </authorList>
    </citation>
    <scope>NUCLEOTIDE SEQUENCE</scope>
</reference>
<evidence type="ECO:0000313" key="1">
    <source>
        <dbReference type="EMBL" id="EMS61188.1"/>
    </source>
</evidence>
<organism evidence="1">
    <name type="scientific">Triticum urartu</name>
    <name type="common">Red wild einkorn</name>
    <name type="synonym">Crithodium urartu</name>
    <dbReference type="NCBI Taxonomy" id="4572"/>
    <lineage>
        <taxon>Eukaryota</taxon>
        <taxon>Viridiplantae</taxon>
        <taxon>Streptophyta</taxon>
        <taxon>Embryophyta</taxon>
        <taxon>Tracheophyta</taxon>
        <taxon>Spermatophyta</taxon>
        <taxon>Magnoliopsida</taxon>
        <taxon>Liliopsida</taxon>
        <taxon>Poales</taxon>
        <taxon>Poaceae</taxon>
        <taxon>BOP clade</taxon>
        <taxon>Pooideae</taxon>
        <taxon>Triticodae</taxon>
        <taxon>Triticeae</taxon>
        <taxon>Triticinae</taxon>
        <taxon>Triticum</taxon>
    </lineage>
</organism>
<dbReference type="AlphaFoldDB" id="M7ZD95"/>
<proteinExistence type="predicted"/>
<name>M7ZD95_TRIUA</name>
<protein>
    <submittedName>
        <fullName evidence="1">Uncharacterized protein</fullName>
    </submittedName>
</protein>